<organism evidence="1 3">
    <name type="scientific">Medicago truncatula</name>
    <name type="common">Barrel medic</name>
    <name type="synonym">Medicago tribuloides</name>
    <dbReference type="NCBI Taxonomy" id="3880"/>
    <lineage>
        <taxon>Eukaryota</taxon>
        <taxon>Viridiplantae</taxon>
        <taxon>Streptophyta</taxon>
        <taxon>Embryophyta</taxon>
        <taxon>Tracheophyta</taxon>
        <taxon>Spermatophyta</taxon>
        <taxon>Magnoliopsida</taxon>
        <taxon>eudicotyledons</taxon>
        <taxon>Gunneridae</taxon>
        <taxon>Pentapetalae</taxon>
        <taxon>rosids</taxon>
        <taxon>fabids</taxon>
        <taxon>Fabales</taxon>
        <taxon>Fabaceae</taxon>
        <taxon>Papilionoideae</taxon>
        <taxon>50 kb inversion clade</taxon>
        <taxon>NPAAA clade</taxon>
        <taxon>Hologalegina</taxon>
        <taxon>IRL clade</taxon>
        <taxon>Trifolieae</taxon>
        <taxon>Medicago</taxon>
    </lineage>
</organism>
<protein>
    <submittedName>
        <fullName evidence="1 2">Uncharacterized protein</fullName>
    </submittedName>
</protein>
<dbReference type="EMBL" id="CM001219">
    <property type="protein sequence ID" value="KEH34955.1"/>
    <property type="molecule type" value="Genomic_DNA"/>
</dbReference>
<name>A0A072V9V3_MEDTR</name>
<reference evidence="1 3" key="1">
    <citation type="journal article" date="2011" name="Nature">
        <title>The Medicago genome provides insight into the evolution of rhizobial symbioses.</title>
        <authorList>
            <person name="Young N.D."/>
            <person name="Debelle F."/>
            <person name="Oldroyd G.E."/>
            <person name="Geurts R."/>
            <person name="Cannon S.B."/>
            <person name="Udvardi M.K."/>
            <person name="Benedito V.A."/>
            <person name="Mayer K.F."/>
            <person name="Gouzy J."/>
            <person name="Schoof H."/>
            <person name="Van de Peer Y."/>
            <person name="Proost S."/>
            <person name="Cook D.R."/>
            <person name="Meyers B.C."/>
            <person name="Spannagl M."/>
            <person name="Cheung F."/>
            <person name="De Mita S."/>
            <person name="Krishnakumar V."/>
            <person name="Gundlach H."/>
            <person name="Zhou S."/>
            <person name="Mudge J."/>
            <person name="Bharti A.K."/>
            <person name="Murray J.D."/>
            <person name="Naoumkina M.A."/>
            <person name="Rosen B."/>
            <person name="Silverstein K.A."/>
            <person name="Tang H."/>
            <person name="Rombauts S."/>
            <person name="Zhao P.X."/>
            <person name="Zhou P."/>
            <person name="Barbe V."/>
            <person name="Bardou P."/>
            <person name="Bechner M."/>
            <person name="Bellec A."/>
            <person name="Berger A."/>
            <person name="Berges H."/>
            <person name="Bidwell S."/>
            <person name="Bisseling T."/>
            <person name="Choisne N."/>
            <person name="Couloux A."/>
            <person name="Denny R."/>
            <person name="Deshpande S."/>
            <person name="Dai X."/>
            <person name="Doyle J.J."/>
            <person name="Dudez A.M."/>
            <person name="Farmer A.D."/>
            <person name="Fouteau S."/>
            <person name="Franken C."/>
            <person name="Gibelin C."/>
            <person name="Gish J."/>
            <person name="Goldstein S."/>
            <person name="Gonzalez A.J."/>
            <person name="Green P.J."/>
            <person name="Hallab A."/>
            <person name="Hartog M."/>
            <person name="Hua A."/>
            <person name="Humphray S.J."/>
            <person name="Jeong D.H."/>
            <person name="Jing Y."/>
            <person name="Jocker A."/>
            <person name="Kenton S.M."/>
            <person name="Kim D.J."/>
            <person name="Klee K."/>
            <person name="Lai H."/>
            <person name="Lang C."/>
            <person name="Lin S."/>
            <person name="Macmil S.L."/>
            <person name="Magdelenat G."/>
            <person name="Matthews L."/>
            <person name="McCorrison J."/>
            <person name="Monaghan E.L."/>
            <person name="Mun J.H."/>
            <person name="Najar F.Z."/>
            <person name="Nicholson C."/>
            <person name="Noirot C."/>
            <person name="O'Bleness M."/>
            <person name="Paule C.R."/>
            <person name="Poulain J."/>
            <person name="Prion F."/>
            <person name="Qin B."/>
            <person name="Qu C."/>
            <person name="Retzel E.F."/>
            <person name="Riddle C."/>
            <person name="Sallet E."/>
            <person name="Samain S."/>
            <person name="Samson N."/>
            <person name="Sanders I."/>
            <person name="Saurat O."/>
            <person name="Scarpelli C."/>
            <person name="Schiex T."/>
            <person name="Segurens B."/>
            <person name="Severin A.J."/>
            <person name="Sherrier D.J."/>
            <person name="Shi R."/>
            <person name="Sims S."/>
            <person name="Singer S.R."/>
            <person name="Sinharoy S."/>
            <person name="Sterck L."/>
            <person name="Viollet A."/>
            <person name="Wang B.B."/>
            <person name="Wang K."/>
            <person name="Wang M."/>
            <person name="Wang X."/>
            <person name="Warfsmann J."/>
            <person name="Weissenbach J."/>
            <person name="White D.D."/>
            <person name="White J.D."/>
            <person name="Wiley G.B."/>
            <person name="Wincker P."/>
            <person name="Xing Y."/>
            <person name="Yang L."/>
            <person name="Yao Z."/>
            <person name="Ying F."/>
            <person name="Zhai J."/>
            <person name="Zhou L."/>
            <person name="Zuber A."/>
            <person name="Denarie J."/>
            <person name="Dixon R.A."/>
            <person name="May G.D."/>
            <person name="Schwartz D.C."/>
            <person name="Rogers J."/>
            <person name="Quetier F."/>
            <person name="Town C.D."/>
            <person name="Roe B.A."/>
        </authorList>
    </citation>
    <scope>NUCLEOTIDE SEQUENCE [LARGE SCALE GENOMIC DNA]</scope>
    <source>
        <strain evidence="1">A17</strain>
        <strain evidence="2 3">cv. Jemalong A17</strain>
    </source>
</reference>
<dbReference type="Proteomes" id="UP000002051">
    <property type="component" value="Chromosome 3"/>
</dbReference>
<dbReference type="EnsemblPlants" id="KEH34955">
    <property type="protein sequence ID" value="KEH34955"/>
    <property type="gene ID" value="MTR_3g074810"/>
</dbReference>
<dbReference type="AlphaFoldDB" id="A0A072V9V3"/>
<reference evidence="2" key="3">
    <citation type="submission" date="2015-04" db="UniProtKB">
        <authorList>
            <consortium name="EnsemblPlants"/>
        </authorList>
    </citation>
    <scope>IDENTIFICATION</scope>
    <source>
        <strain evidence="2">cv. Jemalong A17</strain>
    </source>
</reference>
<keyword evidence="3" id="KW-1185">Reference proteome</keyword>
<sequence>MTNSGIRASIRRRVRLRQPVRLRIKQQRQYKQCRSVAEKPATAIQARKKILKVEVLQVLLAVYHVTNA</sequence>
<accession>A0A072V9V3</accession>
<dbReference type="HOGENOM" id="CLU_2797758_0_0_1"/>
<evidence type="ECO:0000313" key="1">
    <source>
        <dbReference type="EMBL" id="KEH34955.1"/>
    </source>
</evidence>
<proteinExistence type="predicted"/>
<gene>
    <name evidence="1" type="ordered locus">MTR_3g074810</name>
</gene>
<reference evidence="1 3" key="2">
    <citation type="journal article" date="2014" name="BMC Genomics">
        <title>An improved genome release (version Mt4.0) for the model legume Medicago truncatula.</title>
        <authorList>
            <person name="Tang H."/>
            <person name="Krishnakumar V."/>
            <person name="Bidwell S."/>
            <person name="Rosen B."/>
            <person name="Chan A."/>
            <person name="Zhou S."/>
            <person name="Gentzbittel L."/>
            <person name="Childs K.L."/>
            <person name="Yandell M."/>
            <person name="Gundlach H."/>
            <person name="Mayer K.F."/>
            <person name="Schwartz D.C."/>
            <person name="Town C.D."/>
        </authorList>
    </citation>
    <scope>GENOME REANNOTATION</scope>
    <source>
        <strain evidence="1">A17</strain>
        <strain evidence="2 3">cv. Jemalong A17</strain>
    </source>
</reference>
<evidence type="ECO:0000313" key="2">
    <source>
        <dbReference type="EnsemblPlants" id="KEH34955"/>
    </source>
</evidence>
<evidence type="ECO:0000313" key="3">
    <source>
        <dbReference type="Proteomes" id="UP000002051"/>
    </source>
</evidence>